<dbReference type="InterPro" id="IPR030923">
    <property type="entry name" value="LptG"/>
</dbReference>
<dbReference type="GO" id="GO:0055085">
    <property type="term" value="P:transmembrane transport"/>
    <property type="evidence" value="ECO:0007669"/>
    <property type="project" value="InterPro"/>
</dbReference>
<accession>A0A1X4NCU7</accession>
<keyword evidence="8" id="KW-1185">Reference proteome</keyword>
<organism evidence="7 8">
    <name type="scientific">Marivita geojedonensis</name>
    <dbReference type="NCBI Taxonomy" id="1123756"/>
    <lineage>
        <taxon>Bacteria</taxon>
        <taxon>Pseudomonadati</taxon>
        <taxon>Pseudomonadota</taxon>
        <taxon>Alphaproteobacteria</taxon>
        <taxon>Rhodobacterales</taxon>
        <taxon>Roseobacteraceae</taxon>
        <taxon>Marivita</taxon>
    </lineage>
</organism>
<comment type="caution">
    <text evidence="7">The sequence shown here is derived from an EMBL/GenBank/DDBJ whole genome shotgun (WGS) entry which is preliminary data.</text>
</comment>
<evidence type="ECO:0000256" key="2">
    <source>
        <dbReference type="ARBA" id="ARBA00022475"/>
    </source>
</evidence>
<dbReference type="NCBIfam" id="TIGR04408">
    <property type="entry name" value="LptG_lptG"/>
    <property type="match status" value="1"/>
</dbReference>
<protein>
    <submittedName>
        <fullName evidence="7">Permease</fullName>
    </submittedName>
</protein>
<dbReference type="STRING" id="1123756.MGEO_18685"/>
<dbReference type="PANTHER" id="PTHR33529:SF2">
    <property type="entry name" value="LIPOPOLYSACCHARIDE EXPORT SYSTEM PERMEASE PROTEIN LPTG"/>
    <property type="match status" value="1"/>
</dbReference>
<dbReference type="EMBL" id="JFKC01000029">
    <property type="protein sequence ID" value="OSQ44647.1"/>
    <property type="molecule type" value="Genomic_DNA"/>
</dbReference>
<dbReference type="GO" id="GO:0015920">
    <property type="term" value="P:lipopolysaccharide transport"/>
    <property type="evidence" value="ECO:0007669"/>
    <property type="project" value="TreeGrafter"/>
</dbReference>
<feature type="transmembrane region" description="Helical" evidence="6">
    <location>
        <begin position="58"/>
        <end position="78"/>
    </location>
</feature>
<proteinExistence type="predicted"/>
<dbReference type="GO" id="GO:0043190">
    <property type="term" value="C:ATP-binding cassette (ABC) transporter complex"/>
    <property type="evidence" value="ECO:0007669"/>
    <property type="project" value="InterPro"/>
</dbReference>
<dbReference type="Proteomes" id="UP000193926">
    <property type="component" value="Unassembled WGS sequence"/>
</dbReference>
<evidence type="ECO:0000256" key="6">
    <source>
        <dbReference type="SAM" id="Phobius"/>
    </source>
</evidence>
<keyword evidence="2" id="KW-1003">Cell membrane</keyword>
<evidence type="ECO:0000313" key="7">
    <source>
        <dbReference type="EMBL" id="OSQ44647.1"/>
    </source>
</evidence>
<evidence type="ECO:0000313" key="8">
    <source>
        <dbReference type="Proteomes" id="UP000193926"/>
    </source>
</evidence>
<feature type="transmembrane region" description="Helical" evidence="6">
    <location>
        <begin position="98"/>
        <end position="121"/>
    </location>
</feature>
<dbReference type="InterPro" id="IPR005495">
    <property type="entry name" value="LptG/LptF_permease"/>
</dbReference>
<feature type="transmembrane region" description="Helical" evidence="6">
    <location>
        <begin position="12"/>
        <end position="32"/>
    </location>
</feature>
<feature type="transmembrane region" description="Helical" evidence="6">
    <location>
        <begin position="305"/>
        <end position="325"/>
    </location>
</feature>
<name>A0A1X4NCU7_9RHOB</name>
<feature type="transmembrane region" description="Helical" evidence="6">
    <location>
        <begin position="337"/>
        <end position="359"/>
    </location>
</feature>
<evidence type="ECO:0000256" key="1">
    <source>
        <dbReference type="ARBA" id="ARBA00004651"/>
    </source>
</evidence>
<dbReference type="OrthoDB" id="9798468at2"/>
<evidence type="ECO:0000256" key="4">
    <source>
        <dbReference type="ARBA" id="ARBA00022989"/>
    </source>
</evidence>
<keyword evidence="3 6" id="KW-0812">Transmembrane</keyword>
<reference evidence="7 8" key="1">
    <citation type="submission" date="2014-03" db="EMBL/GenBank/DDBJ databases">
        <title>The draft genome sequence of Marivita geojedonensis KCTC 23882.</title>
        <authorList>
            <person name="Lai Q."/>
            <person name="Shao Z."/>
        </authorList>
    </citation>
    <scope>NUCLEOTIDE SEQUENCE [LARGE SCALE GENOMIC DNA]</scope>
    <source>
        <strain evidence="7 8">DPG-138</strain>
    </source>
</reference>
<gene>
    <name evidence="7" type="ORF">MGEO_18685</name>
</gene>
<comment type="subcellular location">
    <subcellularLocation>
        <location evidence="1">Cell membrane</location>
        <topology evidence="1">Multi-pass membrane protein</topology>
    </subcellularLocation>
</comment>
<dbReference type="Pfam" id="PF03739">
    <property type="entry name" value="LptF_LptG"/>
    <property type="match status" value="1"/>
</dbReference>
<evidence type="ECO:0000256" key="3">
    <source>
        <dbReference type="ARBA" id="ARBA00022692"/>
    </source>
</evidence>
<keyword evidence="5 6" id="KW-0472">Membrane</keyword>
<sequence length="364" mass="39372">MTLHLYFARRFLWTFLAIFGIFFLFQVLLDLVEQIRRLDNSVSFGEVMKLTLLNTPEGMYQILPLVMILSSIALFVALARSSELVVARAAGRSGLAALVGPIVVAAVIGGLAVAMGNPIVAATSKAYSDLRETYRNGGTSALSIGAEGLWLRQSDPRGQTVIRAARANTNGTVLYDVMFVAYAEGGGPVRRIEAAEAELADGAWTLREAKVWPLVAGVNPETNSVLHDELIVSSTLTEDSIKDRFGRPSAISVWELQGFITDLEDAGFSARRHAVWLQMELARPVFLISMVLIGAAFTMRHSRMGGTGIAVLSAVLLGFSLYYVRNFAQILGENGQLNPLAAAWVPPLASVLLALGLILHREDG</sequence>
<dbReference type="RefSeq" id="WP_085641264.1">
    <property type="nucleotide sequence ID" value="NZ_JFKC01000029.1"/>
</dbReference>
<keyword evidence="4 6" id="KW-1133">Transmembrane helix</keyword>
<dbReference type="AlphaFoldDB" id="A0A1X4NCU7"/>
<dbReference type="PANTHER" id="PTHR33529">
    <property type="entry name" value="SLR0882 PROTEIN-RELATED"/>
    <property type="match status" value="1"/>
</dbReference>
<evidence type="ECO:0000256" key="5">
    <source>
        <dbReference type="ARBA" id="ARBA00023136"/>
    </source>
</evidence>